<evidence type="ECO:0000313" key="4">
    <source>
        <dbReference type="Proteomes" id="UP000243232"/>
    </source>
</evidence>
<gene>
    <name evidence="3" type="ORF">SAMN05216296_1634</name>
</gene>
<sequence>MAQQRDVIIFGGNGYTGKLIAESLAQRQIPFYFAGRNQDKLEKGLQIVRERLGENAWKLDAQIVAVDNSVAALTPVFQQCKIVINVVGPFMQVAWPVVEAALNAGCHYMDTTGEQDWTLAIAEKFGQAFAGKGLLLAPATSYMWAAGALAAEVVLEDPEIDSLDILYQIDNGLPSEASTKSFLRMVCNDSTQYYIEQNEFKSWPNDKAYEVFVPYRAAKTLALPWGGACEPVWLKGRVRNCKVLTAMGEHLIDGVMQAIQAFNAQSAGLDQAGREALTNAIGDQINTGEPPKDHPDVQRSVIVVSGQGRVKTTTYAMNLSAPYMFTGEIQAECARLILDGQLKRAGFQSAATGFDHRQLIRTFNALGYCSALPN</sequence>
<dbReference type="AlphaFoldDB" id="A0A1H2FK18"/>
<protein>
    <submittedName>
        <fullName evidence="3">Saccharopine dehydrogenase NADP binding domain-containing protein</fullName>
    </submittedName>
</protein>
<dbReference type="OrthoDB" id="4420885at2"/>
<feature type="domain" description="DUF5938" evidence="2">
    <location>
        <begin position="146"/>
        <end position="368"/>
    </location>
</feature>
<dbReference type="Pfam" id="PF03435">
    <property type="entry name" value="Sacchrp_dh_NADP"/>
    <property type="match status" value="1"/>
</dbReference>
<dbReference type="PANTHER" id="PTHR43781:SF1">
    <property type="entry name" value="SACCHAROPINE DEHYDROGENASE"/>
    <property type="match status" value="1"/>
</dbReference>
<dbReference type="InterPro" id="IPR036291">
    <property type="entry name" value="NAD(P)-bd_dom_sf"/>
</dbReference>
<keyword evidence="4" id="KW-1185">Reference proteome</keyword>
<dbReference type="EMBL" id="LT629785">
    <property type="protein sequence ID" value="SDU07665.1"/>
    <property type="molecule type" value="Genomic_DNA"/>
</dbReference>
<dbReference type="STRING" id="364197.SAMN05216296_1634"/>
<dbReference type="SUPFAM" id="SSF51735">
    <property type="entry name" value="NAD(P)-binding Rossmann-fold domains"/>
    <property type="match status" value="1"/>
</dbReference>
<name>A0A1H2FK18_9PSED</name>
<proteinExistence type="predicted"/>
<dbReference type="InterPro" id="IPR005097">
    <property type="entry name" value="Sacchrp_dh_NADP-bd"/>
</dbReference>
<dbReference type="RefSeq" id="WP_090194050.1">
    <property type="nucleotide sequence ID" value="NZ_LT629785.1"/>
</dbReference>
<dbReference type="InterPro" id="IPR045982">
    <property type="entry name" value="DUF5938"/>
</dbReference>
<evidence type="ECO:0000259" key="1">
    <source>
        <dbReference type="Pfam" id="PF03435"/>
    </source>
</evidence>
<reference evidence="4" key="1">
    <citation type="submission" date="2016-10" db="EMBL/GenBank/DDBJ databases">
        <authorList>
            <person name="Varghese N."/>
            <person name="Submissions S."/>
        </authorList>
    </citation>
    <scope>NUCLEOTIDE SEQUENCE [LARGE SCALE GENOMIC DNA]</scope>
    <source>
        <strain evidence="4">DSM 17875</strain>
    </source>
</reference>
<dbReference type="Gene3D" id="3.40.50.720">
    <property type="entry name" value="NAD(P)-binding Rossmann-like Domain"/>
    <property type="match status" value="1"/>
</dbReference>
<dbReference type="Proteomes" id="UP000243232">
    <property type="component" value="Chromosome I"/>
</dbReference>
<evidence type="ECO:0000313" key="3">
    <source>
        <dbReference type="EMBL" id="SDU07665.1"/>
    </source>
</evidence>
<dbReference type="PANTHER" id="PTHR43781">
    <property type="entry name" value="SACCHAROPINE DEHYDROGENASE"/>
    <property type="match status" value="1"/>
</dbReference>
<organism evidence="3 4">
    <name type="scientific">Pseudomonas pohangensis</name>
    <dbReference type="NCBI Taxonomy" id="364197"/>
    <lineage>
        <taxon>Bacteria</taxon>
        <taxon>Pseudomonadati</taxon>
        <taxon>Pseudomonadota</taxon>
        <taxon>Gammaproteobacteria</taxon>
        <taxon>Pseudomonadales</taxon>
        <taxon>Pseudomonadaceae</taxon>
        <taxon>Pseudomonas</taxon>
    </lineage>
</organism>
<evidence type="ECO:0000259" key="2">
    <source>
        <dbReference type="Pfam" id="PF19362"/>
    </source>
</evidence>
<feature type="domain" description="Saccharopine dehydrogenase NADP binding" evidence="1">
    <location>
        <begin position="7"/>
        <end position="128"/>
    </location>
</feature>
<accession>A0A1H2FK18</accession>
<dbReference type="Pfam" id="PF19362">
    <property type="entry name" value="DUF5938"/>
    <property type="match status" value="1"/>
</dbReference>